<evidence type="ECO:0000256" key="6">
    <source>
        <dbReference type="ARBA" id="ARBA00023163"/>
    </source>
</evidence>
<dbReference type="PANTHER" id="PTHR35784:SF1">
    <property type="entry name" value="MEDIATOR OF RNA POLYMERASE II TRANSCRIPTION SUBUNIT 5"/>
    <property type="match status" value="1"/>
</dbReference>
<dbReference type="GeneID" id="28977865"/>
<protein>
    <recommendedName>
        <fullName evidence="3 9">Mediator of RNA polymerase II transcription subunit 5</fullName>
    </recommendedName>
    <alternativeName>
        <fullName evidence="8 9">Mediator complex subunit 5</fullName>
    </alternativeName>
</protein>
<evidence type="ECO:0000313" key="12">
    <source>
        <dbReference type="Proteomes" id="UP000053890"/>
    </source>
</evidence>
<keyword evidence="7 9" id="KW-0539">Nucleus</keyword>
<organism evidence="11 12">
    <name type="scientific">Rhodotorula graminis (strain WP1)</name>
    <dbReference type="NCBI Taxonomy" id="578459"/>
    <lineage>
        <taxon>Eukaryota</taxon>
        <taxon>Fungi</taxon>
        <taxon>Dikarya</taxon>
        <taxon>Basidiomycota</taxon>
        <taxon>Pucciniomycotina</taxon>
        <taxon>Microbotryomycetes</taxon>
        <taxon>Sporidiobolales</taxon>
        <taxon>Sporidiobolaceae</taxon>
        <taxon>Rhodotorula</taxon>
    </lineage>
</organism>
<evidence type="ECO:0000256" key="10">
    <source>
        <dbReference type="SAM" id="MobiDB-lite"/>
    </source>
</evidence>
<evidence type="ECO:0000256" key="8">
    <source>
        <dbReference type="ARBA" id="ARBA00031256"/>
    </source>
</evidence>
<dbReference type="AlphaFoldDB" id="A0A0N8Q040"/>
<accession>A0A0N8Q040</accession>
<evidence type="ECO:0000256" key="9">
    <source>
        <dbReference type="RuleBase" id="RU364142"/>
    </source>
</evidence>
<keyword evidence="6 9" id="KW-0804">Transcription</keyword>
<evidence type="ECO:0000313" key="11">
    <source>
        <dbReference type="EMBL" id="KPV74061.1"/>
    </source>
</evidence>
<feature type="region of interest" description="Disordered" evidence="10">
    <location>
        <begin position="717"/>
        <end position="736"/>
    </location>
</feature>
<dbReference type="GO" id="GO:0003712">
    <property type="term" value="F:transcription coregulator activity"/>
    <property type="evidence" value="ECO:0007669"/>
    <property type="project" value="InterPro"/>
</dbReference>
<dbReference type="GO" id="GO:0016592">
    <property type="term" value="C:mediator complex"/>
    <property type="evidence" value="ECO:0007669"/>
    <property type="project" value="InterPro"/>
</dbReference>
<dbReference type="InterPro" id="IPR014801">
    <property type="entry name" value="Mediator_Med5_fun"/>
</dbReference>
<evidence type="ECO:0000256" key="3">
    <source>
        <dbReference type="ARBA" id="ARBA00020628"/>
    </source>
</evidence>
<name>A0A0N8Q040_RHOGW</name>
<comment type="similarity">
    <text evidence="2 9">Belongs to the Mediator complex subunit 5 family.</text>
</comment>
<dbReference type="GO" id="GO:0006357">
    <property type="term" value="P:regulation of transcription by RNA polymerase II"/>
    <property type="evidence" value="ECO:0007669"/>
    <property type="project" value="InterPro"/>
</dbReference>
<sequence length="777" mass="80644">MLVVEEEQEEGEALAESVRTPSGDLAFFLSDFLSHPHAPSTAPAHLSCTLAALVACRLAHARRQRRRLLSGADEGAGERAALEGLPHALKGVFEGLSSSLGAQEALVKALRAVRDGGIGGAGAGAEGMDVDGDTPSSSSATSRTFDSLVVALSQRALVSPEAAANLVPHVDAGELQAAMVADYSDRLAGAAQDEVKQLLDELVESYVSQQAISSAIVEDLSTKSTSHDIVGLSTVCDALVDHRDALAVLLVHVEAREVLGPVRAVLDEVDTSQDDFGDGNPIERYGGLVLFVQLVARRFKLHSDLAHHLGSASSFVTTWLPSCSAVYALSTLSDDERSVVSGWIGALFGEGISDDLMHATNPRTLLRVAPTILKQSLLARHAGVVDLDSLRDALSYFLQELLRFTLPGVLLWLVEEVERTSASPQQLAMFDILQTLVLAPSLPPSIIELVAPSLVRLLLDPSIAALPSSALDRAKLIKLVKPFRPSAKRALRFAAPQEPRDEHDGRAPLEAQLRAELAALGAATATATATATGNGDAAAHGPLPPPPPPGLARSFARARALAPRGDGDAAFLRGVVLPALFAAADSSSTPSTAVHAERALVALVGSSSSSLGAGGAATGAALLPTLVGEVLLPDLEAWARTPVAAGGFGGAEEEPPQQRRRRRHVALVADVVAGAAMWTLEVERRSAGGRGEEGAAQGTRRALQLLSDGVAHARRGVKRSTAAGAAAGKGGARAGAGLESGADEVTVLDAFVERLASWPDVVEACPAVVALTSLDEP</sequence>
<evidence type="ECO:0000256" key="1">
    <source>
        <dbReference type="ARBA" id="ARBA00004123"/>
    </source>
</evidence>
<keyword evidence="5 9" id="KW-0010">Activator</keyword>
<dbReference type="STRING" id="578459.A0A0N8Q040"/>
<proteinExistence type="inferred from homology"/>
<dbReference type="OrthoDB" id="2523550at2759"/>
<reference evidence="11 12" key="1">
    <citation type="journal article" date="2015" name="Front. Microbiol.">
        <title>Genome sequence of the plant growth promoting endophytic yeast Rhodotorula graminis WP1.</title>
        <authorList>
            <person name="Firrincieli A."/>
            <person name="Otillar R."/>
            <person name="Salamov A."/>
            <person name="Schmutz J."/>
            <person name="Khan Z."/>
            <person name="Redman R.S."/>
            <person name="Fleck N.D."/>
            <person name="Lindquist E."/>
            <person name="Grigoriev I.V."/>
            <person name="Doty S.L."/>
        </authorList>
    </citation>
    <scope>NUCLEOTIDE SEQUENCE [LARGE SCALE GENOMIC DNA]</scope>
    <source>
        <strain evidence="11 12">WP1</strain>
    </source>
</reference>
<evidence type="ECO:0000256" key="5">
    <source>
        <dbReference type="ARBA" id="ARBA00023159"/>
    </source>
</evidence>
<dbReference type="Pfam" id="PF08689">
    <property type="entry name" value="Med5"/>
    <property type="match status" value="1"/>
</dbReference>
<dbReference type="PANTHER" id="PTHR35784">
    <property type="entry name" value="MEDIATOR OF RNA POLYMERASE II TRANSCRIPTION SUBUNIT 5"/>
    <property type="match status" value="1"/>
</dbReference>
<feature type="compositionally biased region" description="Low complexity" evidence="10">
    <location>
        <begin position="529"/>
        <end position="541"/>
    </location>
</feature>
<dbReference type="EMBL" id="KQ474081">
    <property type="protein sequence ID" value="KPV74061.1"/>
    <property type="molecule type" value="Genomic_DNA"/>
</dbReference>
<evidence type="ECO:0000256" key="4">
    <source>
        <dbReference type="ARBA" id="ARBA00023015"/>
    </source>
</evidence>
<evidence type="ECO:0000256" key="7">
    <source>
        <dbReference type="ARBA" id="ARBA00023242"/>
    </source>
</evidence>
<dbReference type="RefSeq" id="XP_018270110.1">
    <property type="nucleotide sequence ID" value="XM_018417417.1"/>
</dbReference>
<evidence type="ECO:0000256" key="2">
    <source>
        <dbReference type="ARBA" id="ARBA00008782"/>
    </source>
</evidence>
<feature type="region of interest" description="Disordered" evidence="10">
    <location>
        <begin position="529"/>
        <end position="553"/>
    </location>
</feature>
<comment type="function">
    <text evidence="9">Component of the Mediator complex, a coactivator involved in the regulated transcription of nearly all RNA polymerase II-dependent genes. Mediator functions as a bridge to convey information from gene-specific regulatory proteins to the basal RNA polymerase II transcription machinery. Mediator is recruited to promoters by direct interactions with regulatory proteins and serves as a scaffold for the assembly of a functional preinitiation complex with RNA polymerase II and the general transcription factors.</text>
</comment>
<keyword evidence="4 9" id="KW-0805">Transcription regulation</keyword>
<dbReference type="Proteomes" id="UP000053890">
    <property type="component" value="Unassembled WGS sequence"/>
</dbReference>
<keyword evidence="12" id="KW-1185">Reference proteome</keyword>
<gene>
    <name evidence="9" type="primary">MED5</name>
    <name evidence="11" type="ORF">RHOBADRAFT_54623</name>
</gene>
<comment type="subcellular location">
    <subcellularLocation>
        <location evidence="1 9">Nucleus</location>
    </subcellularLocation>
</comment>
<comment type="subunit">
    <text evidence="9">Component of the Mediator complex.</text>
</comment>